<name>A0ABR1ZVP6_9ROSI</name>
<keyword evidence="3" id="KW-0472">Membrane</keyword>
<reference evidence="5 6" key="1">
    <citation type="journal article" date="2024" name="G3 (Bethesda)">
        <title>Genome assembly of Hibiscus sabdariffa L. provides insights into metabolisms of medicinal natural products.</title>
        <authorList>
            <person name="Kim T."/>
        </authorList>
    </citation>
    <scope>NUCLEOTIDE SEQUENCE [LARGE SCALE GENOMIC DNA]</scope>
    <source>
        <strain evidence="5">TK-2024</strain>
        <tissue evidence="5">Old leaves</tissue>
    </source>
</reference>
<gene>
    <name evidence="5" type="ORF">V6N11_063414</name>
</gene>
<dbReference type="EMBL" id="JBBPBN010000565">
    <property type="protein sequence ID" value="KAK8484493.1"/>
    <property type="molecule type" value="Genomic_DNA"/>
</dbReference>
<keyword evidence="3" id="KW-1133">Transmembrane helix</keyword>
<accession>A0ABR1ZVP6</accession>
<dbReference type="Gene3D" id="3.40.50.300">
    <property type="entry name" value="P-loop containing nucleotide triphosphate hydrolases"/>
    <property type="match status" value="1"/>
</dbReference>
<evidence type="ECO:0000313" key="6">
    <source>
        <dbReference type="Proteomes" id="UP001396334"/>
    </source>
</evidence>
<dbReference type="PANTHER" id="PTHR10903">
    <property type="entry name" value="GTPASE, IMAP FAMILY MEMBER-RELATED"/>
    <property type="match status" value="1"/>
</dbReference>
<dbReference type="Proteomes" id="UP001396334">
    <property type="component" value="Unassembled WGS sequence"/>
</dbReference>
<dbReference type="SUPFAM" id="SSF52540">
    <property type="entry name" value="P-loop containing nucleoside triphosphate hydrolases"/>
    <property type="match status" value="1"/>
</dbReference>
<protein>
    <recommendedName>
        <fullName evidence="4">AIG1-type G domain-containing protein</fullName>
    </recommendedName>
</protein>
<dbReference type="PANTHER" id="PTHR10903:SF184">
    <property type="entry name" value="GTP-BINDING PROTEIN A"/>
    <property type="match status" value="1"/>
</dbReference>
<dbReference type="InterPro" id="IPR045058">
    <property type="entry name" value="GIMA/IAN/Toc"/>
</dbReference>
<evidence type="ECO:0000256" key="1">
    <source>
        <dbReference type="ARBA" id="ARBA00022741"/>
    </source>
</evidence>
<comment type="caution">
    <text evidence="5">The sequence shown here is derived from an EMBL/GenBank/DDBJ whole genome shotgun (WGS) entry which is preliminary data.</text>
</comment>
<feature type="domain" description="AIG1-type G" evidence="4">
    <location>
        <begin position="20"/>
        <end position="79"/>
    </location>
</feature>
<dbReference type="Pfam" id="PF04548">
    <property type="entry name" value="AIG1"/>
    <property type="match status" value="1"/>
</dbReference>
<evidence type="ECO:0000256" key="3">
    <source>
        <dbReference type="SAM" id="Phobius"/>
    </source>
</evidence>
<keyword evidence="3" id="KW-0812">Transmembrane</keyword>
<evidence type="ECO:0000256" key="2">
    <source>
        <dbReference type="ARBA" id="ARBA00023134"/>
    </source>
</evidence>
<dbReference type="InterPro" id="IPR006703">
    <property type="entry name" value="G_AIG1"/>
</dbReference>
<keyword evidence="6" id="KW-1185">Reference proteome</keyword>
<proteinExistence type="predicted"/>
<keyword evidence="2" id="KW-0342">GTP-binding</keyword>
<sequence>MDSITIANDQVFNPPSNTEKTLVLVGRIGNGKSATGNNILVSKSLTKTSLSGVTSTYELQRTVLEDGQILNVIDTPDMVLSCIVFLVFFYSSVINLVIERVF</sequence>
<keyword evidence="1" id="KW-0547">Nucleotide-binding</keyword>
<evidence type="ECO:0000313" key="5">
    <source>
        <dbReference type="EMBL" id="KAK8484493.1"/>
    </source>
</evidence>
<dbReference type="InterPro" id="IPR027417">
    <property type="entry name" value="P-loop_NTPase"/>
</dbReference>
<evidence type="ECO:0000259" key="4">
    <source>
        <dbReference type="Pfam" id="PF04548"/>
    </source>
</evidence>
<organism evidence="5 6">
    <name type="scientific">Hibiscus sabdariffa</name>
    <name type="common">roselle</name>
    <dbReference type="NCBI Taxonomy" id="183260"/>
    <lineage>
        <taxon>Eukaryota</taxon>
        <taxon>Viridiplantae</taxon>
        <taxon>Streptophyta</taxon>
        <taxon>Embryophyta</taxon>
        <taxon>Tracheophyta</taxon>
        <taxon>Spermatophyta</taxon>
        <taxon>Magnoliopsida</taxon>
        <taxon>eudicotyledons</taxon>
        <taxon>Gunneridae</taxon>
        <taxon>Pentapetalae</taxon>
        <taxon>rosids</taxon>
        <taxon>malvids</taxon>
        <taxon>Malvales</taxon>
        <taxon>Malvaceae</taxon>
        <taxon>Malvoideae</taxon>
        <taxon>Hibiscus</taxon>
    </lineage>
</organism>
<feature type="transmembrane region" description="Helical" evidence="3">
    <location>
        <begin position="78"/>
        <end position="98"/>
    </location>
</feature>